<feature type="region of interest" description="Disordered" evidence="5">
    <location>
        <begin position="1"/>
        <end position="31"/>
    </location>
</feature>
<dbReference type="InParanoid" id="A9UTV9"/>
<dbReference type="KEGG" id="mbr:MONBRDRAFT_6441"/>
<feature type="domain" description="MYND-type" evidence="6">
    <location>
        <begin position="228"/>
        <end position="267"/>
    </location>
</feature>
<dbReference type="PANTHER" id="PTHR28069">
    <property type="entry name" value="GH20023P"/>
    <property type="match status" value="1"/>
</dbReference>
<evidence type="ECO:0000256" key="3">
    <source>
        <dbReference type="ARBA" id="ARBA00022833"/>
    </source>
</evidence>
<evidence type="ECO:0000256" key="2">
    <source>
        <dbReference type="ARBA" id="ARBA00022771"/>
    </source>
</evidence>
<keyword evidence="2 4" id="KW-0863">Zinc-finger</keyword>
<dbReference type="GeneID" id="5888935"/>
<sequence length="499" mass="54788">MATSSPAPGVRPQRSGAHSTGQHRVAASQMQSTLAELYDDVQHILSDAPGTQGADTPAISASARLHASRAPPAQSSPMAKSGMAAAEATAEATPRVASAGSSSSSSAVPAYGPGNRRYGFVPTACQFCLQTEHKVERLRVCANCKSISYCSVAHQRADWPFHKKICKAKCSIYDEKALVAQAERAQNVDEWCRSRVAIINGLQMIQDIMQETLLNPVELEMITFARHCAVCYETKRDRLFDCKHCRMVSYCSAEHQQQHLVAHQRDCPRWLFALHCLQAKRMIATEELVCDTCLHLSRKLTFAVYPGTYPEFQEAWRNDYPGGKTPHLAVAFDSRLFGPWEQGSEDYVTDTITHLLDHGVPTLVTGRYRRCITAQHDALRKGDARFVLPVQANPFAGLVPHRIADLHHAGGEVLDHTNQFLAAFAGRQCLGTKSGPATPTPVDTSVDYASCYRLLVQTGDRARPGMHRERWPVDMASSVASGKVSREERPSADAAEPPV</sequence>
<name>A9UTV9_MONBE</name>
<dbReference type="AlphaFoldDB" id="A9UTV9"/>
<feature type="domain" description="MYND-type" evidence="6">
    <location>
        <begin position="125"/>
        <end position="166"/>
    </location>
</feature>
<dbReference type="RefSeq" id="XP_001743983.1">
    <property type="nucleotide sequence ID" value="XM_001743931.1"/>
</dbReference>
<feature type="region of interest" description="Disordered" evidence="5">
    <location>
        <begin position="64"/>
        <end position="108"/>
    </location>
</feature>
<dbReference type="SUPFAM" id="SSF144232">
    <property type="entry name" value="HIT/MYND zinc finger-like"/>
    <property type="match status" value="2"/>
</dbReference>
<feature type="compositionally biased region" description="Polar residues" evidence="5">
    <location>
        <begin position="16"/>
        <end position="31"/>
    </location>
</feature>
<proteinExistence type="predicted"/>
<accession>A9UTV9</accession>
<dbReference type="EMBL" id="CH991545">
    <property type="protein sequence ID" value="EDQ91561.1"/>
    <property type="molecule type" value="Genomic_DNA"/>
</dbReference>
<evidence type="ECO:0000256" key="5">
    <source>
        <dbReference type="SAM" id="MobiDB-lite"/>
    </source>
</evidence>
<dbReference type="Pfam" id="PF20179">
    <property type="entry name" value="MSS51_C"/>
    <property type="match status" value="1"/>
</dbReference>
<keyword evidence="3" id="KW-0862">Zinc</keyword>
<reference evidence="7 8" key="1">
    <citation type="journal article" date="2008" name="Nature">
        <title>The genome of the choanoflagellate Monosiga brevicollis and the origin of metazoans.</title>
        <authorList>
            <consortium name="JGI Sequencing"/>
            <person name="King N."/>
            <person name="Westbrook M.J."/>
            <person name="Young S.L."/>
            <person name="Kuo A."/>
            <person name="Abedin M."/>
            <person name="Chapman J."/>
            <person name="Fairclough S."/>
            <person name="Hellsten U."/>
            <person name="Isogai Y."/>
            <person name="Letunic I."/>
            <person name="Marr M."/>
            <person name="Pincus D."/>
            <person name="Putnam N."/>
            <person name="Rokas A."/>
            <person name="Wright K.J."/>
            <person name="Zuzow R."/>
            <person name="Dirks W."/>
            <person name="Good M."/>
            <person name="Goodstein D."/>
            <person name="Lemons D."/>
            <person name="Li W."/>
            <person name="Lyons J.B."/>
            <person name="Morris A."/>
            <person name="Nichols S."/>
            <person name="Richter D.J."/>
            <person name="Salamov A."/>
            <person name="Bork P."/>
            <person name="Lim W.A."/>
            <person name="Manning G."/>
            <person name="Miller W.T."/>
            <person name="McGinnis W."/>
            <person name="Shapiro H."/>
            <person name="Tjian R."/>
            <person name="Grigoriev I.V."/>
            <person name="Rokhsar D."/>
        </authorList>
    </citation>
    <scope>NUCLEOTIDE SEQUENCE [LARGE SCALE GENOMIC DNA]</scope>
    <source>
        <strain evidence="8">MX1 / ATCC 50154</strain>
    </source>
</reference>
<dbReference type="PANTHER" id="PTHR28069:SF2">
    <property type="entry name" value="GH20023P"/>
    <property type="match status" value="1"/>
</dbReference>
<dbReference type="Proteomes" id="UP000001357">
    <property type="component" value="Unassembled WGS sequence"/>
</dbReference>
<evidence type="ECO:0000256" key="4">
    <source>
        <dbReference type="PROSITE-ProRule" id="PRU00134"/>
    </source>
</evidence>
<feature type="compositionally biased region" description="Low complexity" evidence="5">
    <location>
        <begin position="84"/>
        <end position="107"/>
    </location>
</feature>
<dbReference type="GO" id="GO:0008270">
    <property type="term" value="F:zinc ion binding"/>
    <property type="evidence" value="ECO:0007669"/>
    <property type="project" value="UniProtKB-KW"/>
</dbReference>
<feature type="region of interest" description="Disordered" evidence="5">
    <location>
        <begin position="465"/>
        <end position="499"/>
    </location>
</feature>
<keyword evidence="1" id="KW-0479">Metal-binding</keyword>
<dbReference type="Pfam" id="PF01753">
    <property type="entry name" value="zf-MYND"/>
    <property type="match status" value="2"/>
</dbReference>
<organism evidence="7 8">
    <name type="scientific">Monosiga brevicollis</name>
    <name type="common">Choanoflagellate</name>
    <dbReference type="NCBI Taxonomy" id="81824"/>
    <lineage>
        <taxon>Eukaryota</taxon>
        <taxon>Choanoflagellata</taxon>
        <taxon>Craspedida</taxon>
        <taxon>Salpingoecidae</taxon>
        <taxon>Monosiga</taxon>
    </lineage>
</organism>
<dbReference type="PROSITE" id="PS01360">
    <property type="entry name" value="ZF_MYND_1"/>
    <property type="match status" value="1"/>
</dbReference>
<evidence type="ECO:0000259" key="6">
    <source>
        <dbReference type="PROSITE" id="PS50865"/>
    </source>
</evidence>
<dbReference type="InterPro" id="IPR002893">
    <property type="entry name" value="Znf_MYND"/>
</dbReference>
<evidence type="ECO:0000313" key="7">
    <source>
        <dbReference type="EMBL" id="EDQ91561.1"/>
    </source>
</evidence>
<dbReference type="eggNOG" id="ENOG502S5VW">
    <property type="taxonomic scope" value="Eukaryota"/>
</dbReference>
<protein>
    <recommendedName>
        <fullName evidence="6">MYND-type domain-containing protein</fullName>
    </recommendedName>
</protein>
<dbReference type="PROSITE" id="PS50865">
    <property type="entry name" value="ZF_MYND_2"/>
    <property type="match status" value="2"/>
</dbReference>
<evidence type="ECO:0000313" key="8">
    <source>
        <dbReference type="Proteomes" id="UP000001357"/>
    </source>
</evidence>
<evidence type="ECO:0000256" key="1">
    <source>
        <dbReference type="ARBA" id="ARBA00022723"/>
    </source>
</evidence>
<dbReference type="STRING" id="81824.A9UTV9"/>
<keyword evidence="8" id="KW-1185">Reference proteome</keyword>
<dbReference type="InterPro" id="IPR046824">
    <property type="entry name" value="Mss51-like_C"/>
</dbReference>
<gene>
    <name evidence="7" type="ORF">MONBRDRAFT_6441</name>
</gene>
<dbReference type="Gene3D" id="6.10.140.2220">
    <property type="match status" value="2"/>
</dbReference>